<gene>
    <name evidence="2" type="ORF">ABXS05_22740</name>
</gene>
<comment type="caution">
    <text evidence="2">The sequence shown here is derived from an EMBL/GenBank/DDBJ whole genome shotgun (WGS) entry which is preliminary data.</text>
</comment>
<dbReference type="EMBL" id="JBFNQD010000008">
    <property type="protein sequence ID" value="MEW9308388.1"/>
    <property type="molecule type" value="Genomic_DNA"/>
</dbReference>
<dbReference type="Proteomes" id="UP001555786">
    <property type="component" value="Unassembled WGS sequence"/>
</dbReference>
<organism evidence="2 3">
    <name type="scientific">Labrys neptuniae</name>
    <dbReference type="NCBI Taxonomy" id="376174"/>
    <lineage>
        <taxon>Bacteria</taxon>
        <taxon>Pseudomonadati</taxon>
        <taxon>Pseudomonadota</taxon>
        <taxon>Alphaproteobacteria</taxon>
        <taxon>Hyphomicrobiales</taxon>
        <taxon>Xanthobacteraceae</taxon>
        <taxon>Labrys</taxon>
    </lineage>
</organism>
<keyword evidence="1" id="KW-0732">Signal</keyword>
<dbReference type="RefSeq" id="WP_367625480.1">
    <property type="nucleotide sequence ID" value="NZ_JBFNQD010000008.1"/>
</dbReference>
<feature type="signal peptide" evidence="1">
    <location>
        <begin position="1"/>
        <end position="21"/>
    </location>
</feature>
<name>A0ABV3PRV7_9HYPH</name>
<proteinExistence type="predicted"/>
<keyword evidence="3" id="KW-1185">Reference proteome</keyword>
<reference evidence="2 3" key="1">
    <citation type="submission" date="2024-07" db="EMBL/GenBank/DDBJ databases">
        <title>Description of Labrys sedimenti sp. nov., isolated from a diclofenac-degrading enrichment culture.</title>
        <authorList>
            <person name="Tancsics A."/>
            <person name="Csepanyi A."/>
        </authorList>
    </citation>
    <scope>NUCLEOTIDE SEQUENCE [LARGE SCALE GENOMIC DNA]</scope>
    <source>
        <strain evidence="2 3">LMG 23578</strain>
    </source>
</reference>
<feature type="chain" id="PRO_5045925275" evidence="1">
    <location>
        <begin position="22"/>
        <end position="164"/>
    </location>
</feature>
<evidence type="ECO:0000313" key="2">
    <source>
        <dbReference type="EMBL" id="MEW9308388.1"/>
    </source>
</evidence>
<accession>A0ABV3PRV7</accession>
<evidence type="ECO:0000313" key="3">
    <source>
        <dbReference type="Proteomes" id="UP001555786"/>
    </source>
</evidence>
<evidence type="ECO:0000256" key="1">
    <source>
        <dbReference type="SAM" id="SignalP"/>
    </source>
</evidence>
<sequence length="164" mass="17563">MKRAWWAFALLSLLGAGSASAHSGGESPLLDHVRKANDRFKNVSVAVAEGYAPIPCASGQQGGAMGIHYVNGAFLQDGVIDIAKPEAVMYEPTPDGKLVLVAVEYIAFKGPAALEGHLFNFNGAPNRYGLDPFYELHVWAWKRNPAGHFADNNPNVSCNAAKPE</sequence>
<protein>
    <submittedName>
        <fullName evidence="2">Uncharacterized protein</fullName>
    </submittedName>
</protein>